<dbReference type="KEGG" id="ckw:CKALI_05975"/>
<keyword evidence="2" id="KW-1185">Reference proteome</keyword>
<evidence type="ECO:0000313" key="1">
    <source>
        <dbReference type="EMBL" id="QGU02064.1"/>
    </source>
</evidence>
<dbReference type="Pfam" id="PF12840">
    <property type="entry name" value="HTH_20"/>
    <property type="match status" value="1"/>
</dbReference>
<dbReference type="InterPro" id="IPR050313">
    <property type="entry name" value="Carb_Metab_HTH_regulators"/>
</dbReference>
<sequence length="241" mass="25474">MTAHIHPEHADGRTRSDIMDMLLKNGPCSASDLGERLGLSAAGVRRHLDILEAEGLAEVAPARGLAQRGRGRPAKSFVLTDKGRSQFGHDYDGLAASALEALREAGGEDAVRVFARKRIEKIVAGITPADASEESVKDTTEQIVAAFAKSGYAASTSSAGGGMQLCQHHCPISHVASEFPELCEAEHRVIAELLGQHVQPLATIVDGHGICTTNIPLIPINNSSKAQRETLREGATDDSGN</sequence>
<dbReference type="RefSeq" id="WP_156192421.1">
    <property type="nucleotide sequence ID" value="NZ_CP046452.1"/>
</dbReference>
<proteinExistence type="predicted"/>
<accession>A0A6B8VKQ3</accession>
<dbReference type="Proteomes" id="UP000427071">
    <property type="component" value="Chromosome"/>
</dbReference>
<dbReference type="InterPro" id="IPR036388">
    <property type="entry name" value="WH-like_DNA-bd_sf"/>
</dbReference>
<dbReference type="PANTHER" id="PTHR30363:SF28">
    <property type="entry name" value="TRANSCRIPTIONAL REGULATORY PROTEIN-RELATED"/>
    <property type="match status" value="1"/>
</dbReference>
<organism evidence="1 2">
    <name type="scientific">Corynebacterium kalinowskii</name>
    <dbReference type="NCBI Taxonomy" id="2675216"/>
    <lineage>
        <taxon>Bacteria</taxon>
        <taxon>Bacillati</taxon>
        <taxon>Actinomycetota</taxon>
        <taxon>Actinomycetes</taxon>
        <taxon>Mycobacteriales</taxon>
        <taxon>Corynebacteriaceae</taxon>
        <taxon>Corynebacterium</taxon>
    </lineage>
</organism>
<dbReference type="Gene3D" id="1.10.10.10">
    <property type="entry name" value="Winged helix-like DNA-binding domain superfamily/Winged helix DNA-binding domain"/>
    <property type="match status" value="1"/>
</dbReference>
<dbReference type="SUPFAM" id="SSF46785">
    <property type="entry name" value="Winged helix' DNA-binding domain"/>
    <property type="match status" value="1"/>
</dbReference>
<dbReference type="CDD" id="cd00090">
    <property type="entry name" value="HTH_ARSR"/>
    <property type="match status" value="1"/>
</dbReference>
<dbReference type="InterPro" id="IPR036390">
    <property type="entry name" value="WH_DNA-bd_sf"/>
</dbReference>
<dbReference type="GO" id="GO:0003700">
    <property type="term" value="F:DNA-binding transcription factor activity"/>
    <property type="evidence" value="ECO:0007669"/>
    <property type="project" value="InterPro"/>
</dbReference>
<name>A0A6B8VKQ3_9CORY</name>
<dbReference type="AlphaFoldDB" id="A0A6B8VKQ3"/>
<protein>
    <submittedName>
        <fullName evidence="1">Bacterial regulatory protein, arsR family</fullName>
    </submittedName>
</protein>
<gene>
    <name evidence="1" type="ORF">CKALI_05975</name>
</gene>
<dbReference type="PANTHER" id="PTHR30363">
    <property type="entry name" value="HTH-TYPE TRANSCRIPTIONAL REGULATOR SRLR-RELATED"/>
    <property type="match status" value="1"/>
</dbReference>
<dbReference type="InterPro" id="IPR011991">
    <property type="entry name" value="ArsR-like_HTH"/>
</dbReference>
<dbReference type="EMBL" id="CP046452">
    <property type="protein sequence ID" value="QGU02064.1"/>
    <property type="molecule type" value="Genomic_DNA"/>
</dbReference>
<evidence type="ECO:0000313" key="2">
    <source>
        <dbReference type="Proteomes" id="UP000427071"/>
    </source>
</evidence>
<reference evidence="2" key="1">
    <citation type="submission" date="2019-11" db="EMBL/GenBank/DDBJ databases">
        <title>Complete genome sequence of Corynebacterium kalinowskii 1959, a novel Corynebacterium species isolated from soil of a small paddock in Vilsendorf, Germany.</title>
        <authorList>
            <person name="Schaffert L."/>
            <person name="Ruwe M."/>
            <person name="Milse J."/>
            <person name="Hanuschka K."/>
            <person name="Ortseifen V."/>
            <person name="Droste J."/>
            <person name="Brandt D."/>
            <person name="Schlueter L."/>
            <person name="Kutter Y."/>
            <person name="Vinke S."/>
            <person name="Viehoefer P."/>
            <person name="Jacob L."/>
            <person name="Luebke N.-C."/>
            <person name="Schulte-Berndt E."/>
            <person name="Hain C."/>
            <person name="Linder M."/>
            <person name="Schmidt P."/>
            <person name="Wollenschlaeger L."/>
            <person name="Luttermann T."/>
            <person name="Thieme E."/>
            <person name="Hassa J."/>
            <person name="Haak M."/>
            <person name="Wittchen M."/>
            <person name="Mentz A."/>
            <person name="Persicke M."/>
            <person name="Busche T."/>
            <person name="Ruckert C."/>
        </authorList>
    </citation>
    <scope>NUCLEOTIDE SEQUENCE [LARGE SCALE GENOMIC DNA]</scope>
    <source>
        <strain evidence="2">1959</strain>
    </source>
</reference>